<dbReference type="Pfam" id="PF00472">
    <property type="entry name" value="RF-1"/>
    <property type="match status" value="1"/>
</dbReference>
<reference evidence="5 6" key="1">
    <citation type="submission" date="2022-04" db="EMBL/GenBank/DDBJ databases">
        <title>Chromosome-level reference genomes for two strains of Caenorhabditis briggsae: an improved platform for comparative genomics.</title>
        <authorList>
            <person name="Stevens L."/>
            <person name="Andersen E."/>
        </authorList>
    </citation>
    <scope>NUCLEOTIDE SEQUENCE [LARGE SCALE GENOMIC DNA]</scope>
    <source>
        <strain evidence="5">VX34</strain>
        <tissue evidence="5">Whole-organism</tissue>
    </source>
</reference>
<feature type="domain" description="Prokaryotic-type class I peptide chain release factors" evidence="4">
    <location>
        <begin position="268"/>
        <end position="284"/>
    </location>
</feature>
<proteinExistence type="inferred from homology"/>
<evidence type="ECO:0000256" key="2">
    <source>
        <dbReference type="ARBA" id="ARBA00022481"/>
    </source>
</evidence>
<evidence type="ECO:0000313" key="6">
    <source>
        <dbReference type="Proteomes" id="UP000829354"/>
    </source>
</evidence>
<dbReference type="EMBL" id="CP092623">
    <property type="protein sequence ID" value="UMM27546.1"/>
    <property type="molecule type" value="Genomic_DNA"/>
</dbReference>
<evidence type="ECO:0000259" key="4">
    <source>
        <dbReference type="PROSITE" id="PS00745"/>
    </source>
</evidence>
<dbReference type="Proteomes" id="UP000829354">
    <property type="component" value="Chromosome IV"/>
</dbReference>
<dbReference type="AlphaFoldDB" id="A0AAE9ETP7"/>
<evidence type="ECO:0000256" key="3">
    <source>
        <dbReference type="ARBA" id="ARBA00022917"/>
    </source>
</evidence>
<accession>A0AAE9ETP7</accession>
<dbReference type="FunFam" id="3.30.160.20:FF:000100">
    <property type="entry name" value="Probable peptide chain release factor 1, mitochondrial"/>
    <property type="match status" value="1"/>
</dbReference>
<dbReference type="Gene3D" id="3.30.160.20">
    <property type="match status" value="1"/>
</dbReference>
<keyword evidence="3" id="KW-0648">Protein biosynthesis</keyword>
<comment type="similarity">
    <text evidence="1">Belongs to the prokaryotic/mitochondrial release factor family.</text>
</comment>
<dbReference type="PROSITE" id="PS00745">
    <property type="entry name" value="RF_PROK_I"/>
    <property type="match status" value="1"/>
</dbReference>
<keyword evidence="6" id="KW-1185">Reference proteome</keyword>
<protein>
    <recommendedName>
        <fullName evidence="4">Prokaryotic-type class I peptide chain release factors domain-containing protein</fullName>
    </recommendedName>
</protein>
<evidence type="ECO:0000256" key="1">
    <source>
        <dbReference type="ARBA" id="ARBA00010835"/>
    </source>
</evidence>
<dbReference type="GO" id="GO:0005737">
    <property type="term" value="C:cytoplasm"/>
    <property type="evidence" value="ECO:0007669"/>
    <property type="project" value="UniProtKB-ARBA"/>
</dbReference>
<dbReference type="GO" id="GO:0003747">
    <property type="term" value="F:translation release factor activity"/>
    <property type="evidence" value="ECO:0007669"/>
    <property type="project" value="InterPro"/>
</dbReference>
<dbReference type="Gene3D" id="3.30.70.1660">
    <property type="match status" value="1"/>
</dbReference>
<dbReference type="PANTHER" id="PTHR43804">
    <property type="entry name" value="LD18447P"/>
    <property type="match status" value="1"/>
</dbReference>
<dbReference type="InterPro" id="IPR045853">
    <property type="entry name" value="Pep_chain_release_fac_I_sf"/>
</dbReference>
<dbReference type="SMART" id="SM00937">
    <property type="entry name" value="PCRF"/>
    <property type="match status" value="1"/>
</dbReference>
<dbReference type="PANTHER" id="PTHR43804:SF7">
    <property type="entry name" value="LD18447P"/>
    <property type="match status" value="1"/>
</dbReference>
<keyword evidence="2" id="KW-0488">Methylation</keyword>
<gene>
    <name evidence="5" type="ORF">L5515_010798</name>
</gene>
<evidence type="ECO:0000313" key="5">
    <source>
        <dbReference type="EMBL" id="UMM27546.1"/>
    </source>
</evidence>
<sequence length="405" mass="45267">MDEKRFFEISTRIITQMLLRHHQLLLRLSRLSSLQQCFPSSSSTTSSLLTSENGEKFLKTVTERLAQCQAGNATAAPEQISYWEAITKQSSVVSDTRFELAQLNSIIKDPKETEEMRKLAEADVESLKETLETGLEELAARVVPLTNLDVLSKCQIELSSGAGGQEAMLFTGELLDMYQKLAATNSWKWDPLQVDSVPLGGVRSALIAVSGENVYSKMRFEAGVHRVQRVPVNDSRMHTSTASISVLPEPEEVSVVVPSDSVKIEAMRASGPGGQNVNKRSTAVRMTHKETGIAVHCMDERFQHLNIQIAYKRLAAILMQRQVDAMLEKIVSRRKLQVGSKARAEKIRTYNFQHDKVTDHRIGMTITGVEEFLSAGESLVSMIDRLQEQHMEDRLDHIIENCIVA</sequence>
<dbReference type="SUPFAM" id="SSF75620">
    <property type="entry name" value="Release factor"/>
    <property type="match status" value="1"/>
</dbReference>
<dbReference type="InterPro" id="IPR005139">
    <property type="entry name" value="PCRF"/>
</dbReference>
<dbReference type="Pfam" id="PF03462">
    <property type="entry name" value="PCRF"/>
    <property type="match status" value="1"/>
</dbReference>
<dbReference type="InterPro" id="IPR000352">
    <property type="entry name" value="Pep_chain_release_fac_I"/>
</dbReference>
<name>A0AAE9ETP7_CAEBR</name>
<organism evidence="5 6">
    <name type="scientific">Caenorhabditis briggsae</name>
    <dbReference type="NCBI Taxonomy" id="6238"/>
    <lineage>
        <taxon>Eukaryota</taxon>
        <taxon>Metazoa</taxon>
        <taxon>Ecdysozoa</taxon>
        <taxon>Nematoda</taxon>
        <taxon>Chromadorea</taxon>
        <taxon>Rhabditida</taxon>
        <taxon>Rhabditina</taxon>
        <taxon>Rhabditomorpha</taxon>
        <taxon>Rhabditoidea</taxon>
        <taxon>Rhabditidae</taxon>
        <taxon>Peloderinae</taxon>
        <taxon>Caenorhabditis</taxon>
    </lineage>
</organism>
<dbReference type="InterPro" id="IPR050057">
    <property type="entry name" value="Prokaryotic/Mito_RF"/>
</dbReference>